<sequence length="68" mass="7524">MRTLLYCMLLAAFCGTTVADDKTDEKIDATKLVGVTDFFIFEFTKDARVFMSLVGDLGKAIYSTDGNK</sequence>
<dbReference type="EMBL" id="JAGKQQ010000001">
    <property type="protein sequence ID" value="MBP3955654.1"/>
    <property type="molecule type" value="Genomic_DNA"/>
</dbReference>
<feature type="chain" id="PRO_5045284887" evidence="1">
    <location>
        <begin position="20"/>
        <end position="68"/>
    </location>
</feature>
<dbReference type="Proteomes" id="UP000676565">
    <property type="component" value="Unassembled WGS sequence"/>
</dbReference>
<comment type="caution">
    <text evidence="2">The sequence shown here is derived from an EMBL/GenBank/DDBJ whole genome shotgun (WGS) entry which is preliminary data.</text>
</comment>
<organism evidence="2 3">
    <name type="scientific">Gemmata palustris</name>
    <dbReference type="NCBI Taxonomy" id="2822762"/>
    <lineage>
        <taxon>Bacteria</taxon>
        <taxon>Pseudomonadati</taxon>
        <taxon>Planctomycetota</taxon>
        <taxon>Planctomycetia</taxon>
        <taxon>Gemmatales</taxon>
        <taxon>Gemmataceae</taxon>
        <taxon>Gemmata</taxon>
    </lineage>
</organism>
<dbReference type="RefSeq" id="WP_210653721.1">
    <property type="nucleotide sequence ID" value="NZ_JAGKQQ010000001.1"/>
</dbReference>
<protein>
    <submittedName>
        <fullName evidence="2">Uncharacterized protein</fullName>
    </submittedName>
</protein>
<accession>A0ABS5BPQ3</accession>
<feature type="signal peptide" evidence="1">
    <location>
        <begin position="1"/>
        <end position="19"/>
    </location>
</feature>
<proteinExistence type="predicted"/>
<keyword evidence="1" id="KW-0732">Signal</keyword>
<gene>
    <name evidence="2" type="ORF">J8F10_10215</name>
</gene>
<evidence type="ECO:0000313" key="3">
    <source>
        <dbReference type="Proteomes" id="UP000676565"/>
    </source>
</evidence>
<evidence type="ECO:0000313" key="2">
    <source>
        <dbReference type="EMBL" id="MBP3955654.1"/>
    </source>
</evidence>
<reference evidence="2 3" key="1">
    <citation type="submission" date="2021-04" db="EMBL/GenBank/DDBJ databases">
        <authorList>
            <person name="Ivanova A."/>
        </authorList>
    </citation>
    <scope>NUCLEOTIDE SEQUENCE [LARGE SCALE GENOMIC DNA]</scope>
    <source>
        <strain evidence="2 3">G18</strain>
    </source>
</reference>
<keyword evidence="3" id="KW-1185">Reference proteome</keyword>
<name>A0ABS5BPQ3_9BACT</name>
<evidence type="ECO:0000256" key="1">
    <source>
        <dbReference type="SAM" id="SignalP"/>
    </source>
</evidence>